<organism evidence="2 3">
    <name type="scientific">Penicillium subrubescens</name>
    <dbReference type="NCBI Taxonomy" id="1316194"/>
    <lineage>
        <taxon>Eukaryota</taxon>
        <taxon>Fungi</taxon>
        <taxon>Dikarya</taxon>
        <taxon>Ascomycota</taxon>
        <taxon>Pezizomycotina</taxon>
        <taxon>Eurotiomycetes</taxon>
        <taxon>Eurotiomycetidae</taxon>
        <taxon>Eurotiales</taxon>
        <taxon>Aspergillaceae</taxon>
        <taxon>Penicillium</taxon>
    </lineage>
</organism>
<sequence>MRSGIPRVNKSRIGSDSGAGCPVTAGSLSLVTTLGLLLSEGMAVTEMRAKCDDRLSHVTITSLPYLSGTIESIRFNGGLRRDFD</sequence>
<dbReference type="EMBL" id="MNBE01000018">
    <property type="protein sequence ID" value="OKP15190.1"/>
    <property type="molecule type" value="Genomic_DNA"/>
</dbReference>
<dbReference type="AlphaFoldDB" id="A0A1Q5URT3"/>
<evidence type="ECO:0000313" key="2">
    <source>
        <dbReference type="EMBL" id="OKP15190.1"/>
    </source>
</evidence>
<reference evidence="2 3" key="1">
    <citation type="submission" date="2016-10" db="EMBL/GenBank/DDBJ databases">
        <title>Genome sequence of the ascomycete fungus Penicillium subrubescens.</title>
        <authorList>
            <person name="De Vries R.P."/>
            <person name="Peng M."/>
            <person name="Dilokpimol A."/>
            <person name="Hilden K."/>
            <person name="Makela M.R."/>
            <person name="Grigoriev I."/>
            <person name="Riley R."/>
            <person name="Granchi Z."/>
        </authorList>
    </citation>
    <scope>NUCLEOTIDE SEQUENCE [LARGE SCALE GENOMIC DNA]</scope>
    <source>
        <strain evidence="2 3">CBS 132785</strain>
    </source>
</reference>
<keyword evidence="3" id="KW-1185">Reference proteome</keyword>
<accession>A0A1Q5URT3</accession>
<comment type="caution">
    <text evidence="2">The sequence shown here is derived from an EMBL/GenBank/DDBJ whole genome shotgun (WGS) entry which is preliminary data.</text>
</comment>
<evidence type="ECO:0000313" key="3">
    <source>
        <dbReference type="Proteomes" id="UP000186955"/>
    </source>
</evidence>
<evidence type="ECO:0000256" key="1">
    <source>
        <dbReference type="SAM" id="MobiDB-lite"/>
    </source>
</evidence>
<proteinExistence type="predicted"/>
<dbReference type="Proteomes" id="UP000186955">
    <property type="component" value="Unassembled WGS sequence"/>
</dbReference>
<feature type="region of interest" description="Disordered" evidence="1">
    <location>
        <begin position="1"/>
        <end position="21"/>
    </location>
</feature>
<name>A0A1Q5URT3_9EURO</name>
<gene>
    <name evidence="2" type="ORF">PENSUB_1628</name>
</gene>
<protein>
    <submittedName>
        <fullName evidence="2">Uncharacterized protein</fullName>
    </submittedName>
</protein>